<dbReference type="Proteomes" id="UP000018720">
    <property type="component" value="Unassembled WGS sequence"/>
</dbReference>
<protein>
    <submittedName>
        <fullName evidence="2">Uncharacterized protein</fullName>
    </submittedName>
</protein>
<proteinExistence type="predicted"/>
<evidence type="ECO:0000256" key="1">
    <source>
        <dbReference type="SAM" id="MobiDB-lite"/>
    </source>
</evidence>
<name>A0ABP2RL28_9LEPT</name>
<gene>
    <name evidence="2" type="ORF">LEP1GSC178_2171</name>
</gene>
<sequence length="38" mass="4233">MRLSPLAVRRAETFPYNLSANDKMGNTPLEVGKKEKIG</sequence>
<organism evidence="2 3">
    <name type="scientific">Leptospira licerasiae str. MMD4847</name>
    <dbReference type="NCBI Taxonomy" id="1049971"/>
    <lineage>
        <taxon>Bacteria</taxon>
        <taxon>Pseudomonadati</taxon>
        <taxon>Spirochaetota</taxon>
        <taxon>Spirochaetia</taxon>
        <taxon>Leptospirales</taxon>
        <taxon>Leptospiraceae</taxon>
        <taxon>Leptospira</taxon>
    </lineage>
</organism>
<evidence type="ECO:0000313" key="2">
    <source>
        <dbReference type="EMBL" id="EJZ43979.1"/>
    </source>
</evidence>
<keyword evidence="3" id="KW-1185">Reference proteome</keyword>
<accession>A0ABP2RL28</accession>
<reference evidence="2 3" key="1">
    <citation type="submission" date="2012-08" db="EMBL/GenBank/DDBJ databases">
        <authorList>
            <person name="Harkins D.M."/>
            <person name="Durkin A.S."/>
            <person name="Selengut J.D."/>
            <person name="Sanka R."/>
            <person name="DePew J."/>
            <person name="Purushe J."/>
            <person name="Matthias M.A."/>
            <person name="Vinetz J.M."/>
            <person name="Sutton G.G."/>
            <person name="Nelson W.C."/>
            <person name="Fouts D.E."/>
        </authorList>
    </citation>
    <scope>NUCLEOTIDE SEQUENCE [LARGE SCALE GENOMIC DNA]</scope>
    <source>
        <strain evidence="2 3">MMD4847</strain>
    </source>
</reference>
<evidence type="ECO:0000313" key="3">
    <source>
        <dbReference type="Proteomes" id="UP000018720"/>
    </source>
</evidence>
<dbReference type="EMBL" id="AHOM02000001">
    <property type="protein sequence ID" value="EJZ43979.1"/>
    <property type="molecule type" value="Genomic_DNA"/>
</dbReference>
<feature type="region of interest" description="Disordered" evidence="1">
    <location>
        <begin position="18"/>
        <end position="38"/>
    </location>
</feature>
<comment type="caution">
    <text evidence="2">The sequence shown here is derived from an EMBL/GenBank/DDBJ whole genome shotgun (WGS) entry which is preliminary data.</text>
</comment>